<keyword evidence="1" id="KW-0175">Coiled coil</keyword>
<evidence type="ECO:0000256" key="1">
    <source>
        <dbReference type="SAM" id="Coils"/>
    </source>
</evidence>
<proteinExistence type="predicted"/>
<sequence>MPKCRLSSRRRKKARRLRNALRDACIDAEDQGPQISPNILVPNPTAKTTPTIPTPPTCNPAKPKEKFTASNPKPFAPVPQRKHCKHRRLPDRNYYHRVEDLDYRYLAFQRRIQRLVDEKINEGQIQIARWKNWYDLGQYEFRKGLDNTASLVRQDIREMTKMVKGMENKLEGMEQKLYDMEKRVTRVVGRFERLEERVEDKLRGYDQEIYGT</sequence>
<evidence type="ECO:0000313" key="3">
    <source>
        <dbReference type="EMBL" id="KAH7152822.1"/>
    </source>
</evidence>
<organism evidence="3 4">
    <name type="scientific">Dactylonectria macrodidyma</name>
    <dbReference type="NCBI Taxonomy" id="307937"/>
    <lineage>
        <taxon>Eukaryota</taxon>
        <taxon>Fungi</taxon>
        <taxon>Dikarya</taxon>
        <taxon>Ascomycota</taxon>
        <taxon>Pezizomycotina</taxon>
        <taxon>Sordariomycetes</taxon>
        <taxon>Hypocreomycetidae</taxon>
        <taxon>Hypocreales</taxon>
        <taxon>Nectriaceae</taxon>
        <taxon>Dactylonectria</taxon>
    </lineage>
</organism>
<dbReference type="EMBL" id="JAGMUV010000006">
    <property type="protein sequence ID" value="KAH7152822.1"/>
    <property type="molecule type" value="Genomic_DNA"/>
</dbReference>
<dbReference type="Proteomes" id="UP000738349">
    <property type="component" value="Unassembled WGS sequence"/>
</dbReference>
<name>A0A9P9F536_9HYPO</name>
<feature type="coiled-coil region" evidence="1">
    <location>
        <begin position="156"/>
        <end position="183"/>
    </location>
</feature>
<accession>A0A9P9F536</accession>
<dbReference type="OrthoDB" id="5102879at2759"/>
<dbReference type="AlphaFoldDB" id="A0A9P9F536"/>
<evidence type="ECO:0000256" key="2">
    <source>
        <dbReference type="SAM" id="MobiDB-lite"/>
    </source>
</evidence>
<dbReference type="Gene3D" id="1.20.5.1070">
    <property type="entry name" value="Head and neck region of the ectodomain of NDV fusion glycoprotein"/>
    <property type="match status" value="1"/>
</dbReference>
<feature type="region of interest" description="Disordered" evidence="2">
    <location>
        <begin position="32"/>
        <end position="83"/>
    </location>
</feature>
<gene>
    <name evidence="3" type="ORF">EDB81DRAFT_881780</name>
</gene>
<keyword evidence="4" id="KW-1185">Reference proteome</keyword>
<feature type="compositionally biased region" description="Low complexity" evidence="2">
    <location>
        <begin position="42"/>
        <end position="51"/>
    </location>
</feature>
<reference evidence="3" key="1">
    <citation type="journal article" date="2021" name="Nat. Commun.">
        <title>Genetic determinants of endophytism in the Arabidopsis root mycobiome.</title>
        <authorList>
            <person name="Mesny F."/>
            <person name="Miyauchi S."/>
            <person name="Thiergart T."/>
            <person name="Pickel B."/>
            <person name="Atanasova L."/>
            <person name="Karlsson M."/>
            <person name="Huettel B."/>
            <person name="Barry K.W."/>
            <person name="Haridas S."/>
            <person name="Chen C."/>
            <person name="Bauer D."/>
            <person name="Andreopoulos W."/>
            <person name="Pangilinan J."/>
            <person name="LaButti K."/>
            <person name="Riley R."/>
            <person name="Lipzen A."/>
            <person name="Clum A."/>
            <person name="Drula E."/>
            <person name="Henrissat B."/>
            <person name="Kohler A."/>
            <person name="Grigoriev I.V."/>
            <person name="Martin F.M."/>
            <person name="Hacquard S."/>
        </authorList>
    </citation>
    <scope>NUCLEOTIDE SEQUENCE</scope>
    <source>
        <strain evidence="3">MPI-CAGE-AT-0147</strain>
    </source>
</reference>
<evidence type="ECO:0000313" key="4">
    <source>
        <dbReference type="Proteomes" id="UP000738349"/>
    </source>
</evidence>
<comment type="caution">
    <text evidence="3">The sequence shown here is derived from an EMBL/GenBank/DDBJ whole genome shotgun (WGS) entry which is preliminary data.</text>
</comment>
<protein>
    <submittedName>
        <fullName evidence="3">Uncharacterized protein</fullName>
    </submittedName>
</protein>